<gene>
    <name evidence="11" type="primary">Contig17796.g18917</name>
    <name evidence="11" type="ORF">STYLEM_20015</name>
</gene>
<dbReference type="AlphaFoldDB" id="A0A078BBC5"/>
<dbReference type="PROSITE" id="PS50011">
    <property type="entry name" value="PROTEIN_KINASE_DOM"/>
    <property type="match status" value="1"/>
</dbReference>
<keyword evidence="4 7" id="KW-0547">Nucleotide-binding</keyword>
<evidence type="ECO:0000256" key="1">
    <source>
        <dbReference type="ARBA" id="ARBA00011245"/>
    </source>
</evidence>
<dbReference type="GO" id="GO:0005524">
    <property type="term" value="F:ATP binding"/>
    <property type="evidence" value="ECO:0007669"/>
    <property type="project" value="UniProtKB-UniRule"/>
</dbReference>
<feature type="domain" description="Protein kinase" evidence="9">
    <location>
        <begin position="678"/>
        <end position="937"/>
    </location>
</feature>
<reference evidence="11 12" key="1">
    <citation type="submission" date="2014-06" db="EMBL/GenBank/DDBJ databases">
        <authorList>
            <person name="Swart Estienne"/>
        </authorList>
    </citation>
    <scope>NUCLEOTIDE SEQUENCE [LARGE SCALE GENOMIC DNA]</scope>
    <source>
        <strain evidence="11 12">130c</strain>
    </source>
</reference>
<dbReference type="PROSITE" id="PS51285">
    <property type="entry name" value="AGC_KINASE_CTER"/>
    <property type="match status" value="1"/>
</dbReference>
<evidence type="ECO:0000313" key="11">
    <source>
        <dbReference type="EMBL" id="CDW90868.1"/>
    </source>
</evidence>
<feature type="compositionally biased region" description="Low complexity" evidence="8">
    <location>
        <begin position="220"/>
        <end position="237"/>
    </location>
</feature>
<evidence type="ECO:0000256" key="3">
    <source>
        <dbReference type="ARBA" id="ARBA00022679"/>
    </source>
</evidence>
<dbReference type="InterPro" id="IPR000961">
    <property type="entry name" value="AGC-kinase_C"/>
</dbReference>
<evidence type="ECO:0000256" key="7">
    <source>
        <dbReference type="PROSITE-ProRule" id="PRU10141"/>
    </source>
</evidence>
<dbReference type="InterPro" id="IPR017441">
    <property type="entry name" value="Protein_kinase_ATP_BS"/>
</dbReference>
<dbReference type="Proteomes" id="UP000039865">
    <property type="component" value="Unassembled WGS sequence"/>
</dbReference>
<dbReference type="GO" id="GO:0005952">
    <property type="term" value="C:cAMP-dependent protein kinase complex"/>
    <property type="evidence" value="ECO:0007669"/>
    <property type="project" value="TreeGrafter"/>
</dbReference>
<keyword evidence="2" id="KW-0723">Serine/threonine-protein kinase</keyword>
<evidence type="ECO:0000256" key="2">
    <source>
        <dbReference type="ARBA" id="ARBA00022527"/>
    </source>
</evidence>
<feature type="region of interest" description="Disordered" evidence="8">
    <location>
        <begin position="1"/>
        <end position="21"/>
    </location>
</feature>
<dbReference type="PROSITE" id="PS00108">
    <property type="entry name" value="PROTEIN_KINASE_ST"/>
    <property type="match status" value="1"/>
</dbReference>
<comment type="subunit">
    <text evidence="1">Monomer.</text>
</comment>
<sequence>MSTNQQRSTSNGQPDQNYNQQASLSNGFNVIKQNHSDQFHSQNSQTLNPQINPQSIAIAPQLNLSNTINSKRQINNKKLHQALIFDASLQAMLNKNSNDQSFYQQQAMRYFPQLVESRQFVSKVINQRRQSRYNINSEHPNPSIPTQIYETGGVSSNQSQLSTTGNMIVHKATFINTNSCKRQQLDPSMLSSINQKVQSLLDKNQPHPLITQGPGSLPISHSTHQPQSQPQKSGKQLLDSISQDNRVSQINTQIQQQQYRVPMPINLDKISSDEYKLQQENSFMMLNQMSNANFNDHNKSHSKAKKSHTSKKKIKKQLDQSKTSKIPYAQSTVIPEQVYISKQPHVSRSHANQQSRNSHRKKLIFDNVSPKDNNVSINNHDIALINERKKSQILPIERRSLQLSSYTKKRGIGANQNSNGVDPNLIIHRNASRNTIQSSQLRQRSTENQSNFIKSTALKVNEHLKQQQQDLKQTYYELQKQIGASQYLNKNMPNLVYQRISKETGGDQIEPIQQNEHSLSFSHAPTIGQRSHNFSLKSGRKKMSSNDTSEILKNSLIVKSEQPYQQNQGKFLKVTTTQRGLQNQSGLKVEIKPQIQRNNVNQKQMKQAERVLEMVKQSSTIVNTLDNLDTHLIFKKQKSTHQRGSVAIKAKESLNQLHSNNVSQLKSMKDDNLKIEDFEILETLGSGNFGEVKLVKKLDNKKLYALKIMRKDEIMRSKQIEHIKREKDILMQVISPFIVRMHASFQDDINLYIIMEYLQGGELLTQIRSMNIITSASQETLLFYLAEVISALDYLHNDMNVVYRDLKPENIMIAKDGHIKLIDFGFAKQFQPAGSEQLRTQTNCGTPAYISPEVIMGIGHGFEADIWALGVLICELVNGVTPFHDSDTQAIYEKILACQPTYGALMDVWTKDLLSKIFVVDPNLRITLDDIKSHKFFRVSFNPFLIFGQSINWTKVKNKELTPPFLPKLQNDLDLQYFSKSQKKKQQIGSPQKVAFFDRSYTDSSSPSPENKRTKMKPLGDFRMAKINNVFEDFSTSFISYNNN</sequence>
<dbReference type="InParanoid" id="A0A078BBC5"/>
<feature type="region of interest" description="Disordered" evidence="8">
    <location>
        <begin position="292"/>
        <end position="326"/>
    </location>
</feature>
<dbReference type="InterPro" id="IPR011009">
    <property type="entry name" value="Kinase-like_dom_sf"/>
</dbReference>
<proteinExistence type="predicted"/>
<dbReference type="EMBL" id="CCKQ01018866">
    <property type="protein sequence ID" value="CDW90868.1"/>
    <property type="molecule type" value="Genomic_DNA"/>
</dbReference>
<dbReference type="SUPFAM" id="SSF56112">
    <property type="entry name" value="Protein kinase-like (PK-like)"/>
    <property type="match status" value="1"/>
</dbReference>
<dbReference type="GO" id="GO:0004691">
    <property type="term" value="F:cAMP-dependent protein kinase activity"/>
    <property type="evidence" value="ECO:0007669"/>
    <property type="project" value="TreeGrafter"/>
</dbReference>
<dbReference type="FunFam" id="3.30.200.20:FF:000042">
    <property type="entry name" value="Aurora kinase A"/>
    <property type="match status" value="1"/>
</dbReference>
<keyword evidence="3" id="KW-0808">Transferase</keyword>
<protein>
    <submittedName>
        <fullName evidence="11">Camp-dependent protein kinase catalytic subunit prkx</fullName>
    </submittedName>
</protein>
<evidence type="ECO:0000259" key="9">
    <source>
        <dbReference type="PROSITE" id="PS50011"/>
    </source>
</evidence>
<dbReference type="InterPro" id="IPR000719">
    <property type="entry name" value="Prot_kinase_dom"/>
</dbReference>
<dbReference type="Pfam" id="PF00069">
    <property type="entry name" value="Pkinase"/>
    <property type="match status" value="1"/>
</dbReference>
<dbReference type="FunFam" id="1.10.510.10:FF:000571">
    <property type="entry name" value="Maternal embryonic leucine zipper kinase"/>
    <property type="match status" value="1"/>
</dbReference>
<feature type="binding site" evidence="7">
    <location>
        <position position="707"/>
    </location>
    <ligand>
        <name>ATP</name>
        <dbReference type="ChEBI" id="CHEBI:30616"/>
    </ligand>
</feature>
<accession>A0A078BBC5</accession>
<keyword evidence="12" id="KW-1185">Reference proteome</keyword>
<evidence type="ECO:0000256" key="5">
    <source>
        <dbReference type="ARBA" id="ARBA00022777"/>
    </source>
</evidence>
<feature type="region of interest" description="Disordered" evidence="8">
    <location>
        <begin position="205"/>
        <end position="237"/>
    </location>
</feature>
<evidence type="ECO:0000259" key="10">
    <source>
        <dbReference type="PROSITE" id="PS51285"/>
    </source>
</evidence>
<feature type="domain" description="AGC-kinase C-terminal" evidence="10">
    <location>
        <begin position="949"/>
        <end position="1011"/>
    </location>
</feature>
<organism evidence="11 12">
    <name type="scientific">Stylonychia lemnae</name>
    <name type="common">Ciliate</name>
    <dbReference type="NCBI Taxonomy" id="5949"/>
    <lineage>
        <taxon>Eukaryota</taxon>
        <taxon>Sar</taxon>
        <taxon>Alveolata</taxon>
        <taxon>Ciliophora</taxon>
        <taxon>Intramacronucleata</taxon>
        <taxon>Spirotrichea</taxon>
        <taxon>Stichotrichia</taxon>
        <taxon>Sporadotrichida</taxon>
        <taxon>Oxytrichidae</taxon>
        <taxon>Stylonychinae</taxon>
        <taxon>Stylonychia</taxon>
    </lineage>
</organism>
<evidence type="ECO:0000256" key="6">
    <source>
        <dbReference type="ARBA" id="ARBA00022840"/>
    </source>
</evidence>
<name>A0A078BBC5_STYLE</name>
<dbReference type="InterPro" id="IPR008271">
    <property type="entry name" value="Ser/Thr_kinase_AS"/>
</dbReference>
<dbReference type="Gene3D" id="1.10.510.10">
    <property type="entry name" value="Transferase(Phosphotransferase) domain 1"/>
    <property type="match status" value="1"/>
</dbReference>
<dbReference type="PANTHER" id="PTHR24353">
    <property type="entry name" value="CYCLIC NUCLEOTIDE-DEPENDENT PROTEIN KINASE"/>
    <property type="match status" value="1"/>
</dbReference>
<dbReference type="SMART" id="SM00133">
    <property type="entry name" value="S_TK_X"/>
    <property type="match status" value="1"/>
</dbReference>
<dbReference type="OrthoDB" id="371216at2759"/>
<dbReference type="Gene3D" id="3.30.200.20">
    <property type="entry name" value="Phosphorylase Kinase, domain 1"/>
    <property type="match status" value="1"/>
</dbReference>
<keyword evidence="6 7" id="KW-0067">ATP-binding</keyword>
<keyword evidence="5 11" id="KW-0418">Kinase</keyword>
<evidence type="ECO:0000256" key="4">
    <source>
        <dbReference type="ARBA" id="ARBA00022741"/>
    </source>
</evidence>
<dbReference type="OMA" id="CTENENY"/>
<dbReference type="PANTHER" id="PTHR24353:SF37">
    <property type="entry name" value="CAMP-DEPENDENT PROTEIN KINASE CATALYTIC SUBUNIT PRKX"/>
    <property type="match status" value="1"/>
</dbReference>
<dbReference type="PROSITE" id="PS00107">
    <property type="entry name" value="PROTEIN_KINASE_ATP"/>
    <property type="match status" value="1"/>
</dbReference>
<evidence type="ECO:0000256" key="8">
    <source>
        <dbReference type="SAM" id="MobiDB-lite"/>
    </source>
</evidence>
<dbReference type="SMART" id="SM00220">
    <property type="entry name" value="S_TKc"/>
    <property type="match status" value="1"/>
</dbReference>
<feature type="compositionally biased region" description="Basic residues" evidence="8">
    <location>
        <begin position="300"/>
        <end position="315"/>
    </location>
</feature>
<evidence type="ECO:0000313" key="12">
    <source>
        <dbReference type="Proteomes" id="UP000039865"/>
    </source>
</evidence>